<organism evidence="2 3">
    <name type="scientific">Periplaneta americana</name>
    <name type="common">American cockroach</name>
    <name type="synonym">Blatta americana</name>
    <dbReference type="NCBI Taxonomy" id="6978"/>
    <lineage>
        <taxon>Eukaryota</taxon>
        <taxon>Metazoa</taxon>
        <taxon>Ecdysozoa</taxon>
        <taxon>Arthropoda</taxon>
        <taxon>Hexapoda</taxon>
        <taxon>Insecta</taxon>
        <taxon>Pterygota</taxon>
        <taxon>Neoptera</taxon>
        <taxon>Polyneoptera</taxon>
        <taxon>Dictyoptera</taxon>
        <taxon>Blattodea</taxon>
        <taxon>Blattoidea</taxon>
        <taxon>Blattidae</taxon>
        <taxon>Blattinae</taxon>
        <taxon>Periplaneta</taxon>
    </lineage>
</organism>
<evidence type="ECO:0000313" key="3">
    <source>
        <dbReference type="Proteomes" id="UP001148838"/>
    </source>
</evidence>
<feature type="non-terminal residue" evidence="2">
    <location>
        <position position="1"/>
    </location>
</feature>
<gene>
    <name evidence="2" type="ORF">ANN_15230</name>
</gene>
<evidence type="ECO:0000259" key="1">
    <source>
        <dbReference type="Pfam" id="PF16687"/>
    </source>
</evidence>
<keyword evidence="3" id="KW-1185">Reference proteome</keyword>
<name>A0ABQ8SFS7_PERAM</name>
<accession>A0ABQ8SFS7</accession>
<reference evidence="2 3" key="1">
    <citation type="journal article" date="2022" name="Allergy">
        <title>Genome assembly and annotation of Periplaneta americana reveal a comprehensive cockroach allergen profile.</title>
        <authorList>
            <person name="Wang L."/>
            <person name="Xiong Q."/>
            <person name="Saelim N."/>
            <person name="Wang L."/>
            <person name="Nong W."/>
            <person name="Wan A.T."/>
            <person name="Shi M."/>
            <person name="Liu X."/>
            <person name="Cao Q."/>
            <person name="Hui J.H.L."/>
            <person name="Sookrung N."/>
            <person name="Leung T.F."/>
            <person name="Tungtrongchitr A."/>
            <person name="Tsui S.K.W."/>
        </authorList>
    </citation>
    <scope>NUCLEOTIDE SEQUENCE [LARGE SCALE GENOMIC DNA]</scope>
    <source>
        <strain evidence="2">PWHHKU_190912</strain>
    </source>
</reference>
<evidence type="ECO:0000313" key="2">
    <source>
        <dbReference type="EMBL" id="KAJ4432973.1"/>
    </source>
</evidence>
<dbReference type="Proteomes" id="UP001148838">
    <property type="component" value="Unassembled WGS sequence"/>
</dbReference>
<dbReference type="Pfam" id="PF16687">
    <property type="entry name" value="ELYS-bb"/>
    <property type="match status" value="1"/>
</dbReference>
<dbReference type="InterPro" id="IPR052620">
    <property type="entry name" value="ELYS/MEL-28_NucAsmblyFactor"/>
</dbReference>
<dbReference type="EMBL" id="JAJSOF020000027">
    <property type="protein sequence ID" value="KAJ4432973.1"/>
    <property type="molecule type" value="Genomic_DNA"/>
</dbReference>
<dbReference type="PANTHER" id="PTHR21583:SF8">
    <property type="entry name" value="PROTEIN ELYS"/>
    <property type="match status" value="1"/>
</dbReference>
<comment type="caution">
    <text evidence="2">The sequence shown here is derived from an EMBL/GenBank/DDBJ whole genome shotgun (WGS) entry which is preliminary data.</text>
</comment>
<proteinExistence type="predicted"/>
<feature type="domain" description="ELYS beta-propeller" evidence="1">
    <location>
        <begin position="17"/>
        <end position="403"/>
    </location>
</feature>
<dbReference type="InterPro" id="IPR032040">
    <property type="entry name" value="ELYS-bb"/>
</dbReference>
<protein>
    <recommendedName>
        <fullName evidence="1">ELYS beta-propeller domain-containing protein</fullName>
    </recommendedName>
</protein>
<dbReference type="PANTHER" id="PTHR21583">
    <property type="entry name" value="ELYS PROTEIN"/>
    <property type="match status" value="1"/>
</dbReference>
<sequence length="479" mass="52877">VVSLSVVDCGADGCYPLPQLLSSMTGVLAVGLAGGQVMLMDLCRTTCDEGLSVGSSAELRDELHACHLLPISVQETDQETLEYKRVHAARSGDHLCVVLNETFLADKTFLLPLPDGNTFSLQRRRVDVTALMYIPRIASVVVGFSFGSFQIWNLMQLTLEYISPTMQDPLPVVSFGFQEPCDDPRNFCYLWAVHGSSVAFRNRLPFAVMYALCYKSKEWVDGYGYLYQDFVSCTHRFEFDLTGDESSAVSVGGRSVACHTINKLSPATARKDSPRADLDDMILVNAVLGVPESDLSLCLFVWEAWGSNGPGSTCMSLFDLNQWYKEQMPGRILKGQVSTYMTVFSLDEVVEATSNSALSANPLLDVRVDPASLSQFTAVQSLEEHFYPSALSFESLSLLGEELVVVNHPGVQRDVLSQLEKSGPAALLQPTKLFHHCITIGLKPVYTEINNAFTCPVVSADDCNYRNFILFILLRKHKV</sequence>